<gene>
    <name evidence="1" type="ORF">SDC9_175749</name>
</gene>
<dbReference type="AlphaFoldDB" id="A0A645GN16"/>
<name>A0A645GN16_9ZZZZ</name>
<organism evidence="1">
    <name type="scientific">bioreactor metagenome</name>
    <dbReference type="NCBI Taxonomy" id="1076179"/>
    <lineage>
        <taxon>unclassified sequences</taxon>
        <taxon>metagenomes</taxon>
        <taxon>ecological metagenomes</taxon>
    </lineage>
</organism>
<accession>A0A645GN16</accession>
<dbReference type="EMBL" id="VSSQ01078546">
    <property type="protein sequence ID" value="MPN28308.1"/>
    <property type="molecule type" value="Genomic_DNA"/>
</dbReference>
<comment type="caution">
    <text evidence="1">The sequence shown here is derived from an EMBL/GenBank/DDBJ whole genome shotgun (WGS) entry which is preliminary data.</text>
</comment>
<proteinExistence type="predicted"/>
<reference evidence="1" key="1">
    <citation type="submission" date="2019-08" db="EMBL/GenBank/DDBJ databases">
        <authorList>
            <person name="Kucharzyk K."/>
            <person name="Murdoch R.W."/>
            <person name="Higgins S."/>
            <person name="Loffler F."/>
        </authorList>
    </citation>
    <scope>NUCLEOTIDE SEQUENCE</scope>
</reference>
<evidence type="ECO:0000313" key="1">
    <source>
        <dbReference type="EMBL" id="MPN28308.1"/>
    </source>
</evidence>
<protein>
    <submittedName>
        <fullName evidence="1">Uncharacterized protein</fullName>
    </submittedName>
</protein>
<sequence length="67" mass="7045">MDLGHGHGAARRPVCACAHELEQQATVVGQIERVCALAACIQGREGDAPVCAGGDVGYLDERGSRRR</sequence>